<dbReference type="GO" id="GO:0071978">
    <property type="term" value="P:bacterial-type flagellum-dependent swarming motility"/>
    <property type="evidence" value="ECO:0007669"/>
    <property type="project" value="TreeGrafter"/>
</dbReference>
<comment type="function">
    <text evidence="11">FliM is one of three proteins (FliG, FliN, FliM) that forms the rotor-mounted switch complex (C ring), located at the base of the basal body. This complex interacts with the CheY and CheZ chemotaxis proteins, in addition to contacting components of the motor that determine the direction of flagellar rotation.</text>
</comment>
<dbReference type="InterPro" id="IPR001689">
    <property type="entry name" value="Flag_FliM"/>
</dbReference>
<evidence type="ECO:0000256" key="10">
    <source>
        <dbReference type="ARBA" id="ARBA00023143"/>
    </source>
</evidence>
<comment type="caution">
    <text evidence="13">The sequence shown here is derived from an EMBL/GenBank/DDBJ whole genome shotgun (WGS) entry which is preliminary data.</text>
</comment>
<dbReference type="GO" id="GO:0009425">
    <property type="term" value="C:bacterial-type flagellum basal body"/>
    <property type="evidence" value="ECO:0007669"/>
    <property type="project" value="UniProtKB-SubCell"/>
</dbReference>
<dbReference type="InterPro" id="IPR036429">
    <property type="entry name" value="SpoA-like_sf"/>
</dbReference>
<accession>A0A2A2GCN7</accession>
<evidence type="ECO:0000256" key="6">
    <source>
        <dbReference type="ARBA" id="ARBA00022475"/>
    </source>
</evidence>
<reference evidence="13 14" key="1">
    <citation type="submission" date="2017-08" db="EMBL/GenBank/DDBJ databases">
        <title>Aliifodinibius alkalisoli sp. nov., isolated from saline alkaline soil.</title>
        <authorList>
            <person name="Liu D."/>
            <person name="Zhang G."/>
        </authorList>
    </citation>
    <scope>NUCLEOTIDE SEQUENCE [LARGE SCALE GENOMIC DNA]</scope>
    <source>
        <strain evidence="13 14">WN023</strain>
    </source>
</reference>
<keyword evidence="10" id="KW-0975">Bacterial flagellum</keyword>
<evidence type="ECO:0000256" key="5">
    <source>
        <dbReference type="ARBA" id="ARBA00021898"/>
    </source>
</evidence>
<comment type="similarity">
    <text evidence="3">Belongs to the FliN/MopA/SpaO family.</text>
</comment>
<comment type="similarity">
    <text evidence="4">Belongs to the FliM family.</text>
</comment>
<keyword evidence="9" id="KW-0472">Membrane</keyword>
<dbReference type="Pfam" id="PF01052">
    <property type="entry name" value="FliMN_C"/>
    <property type="match status" value="1"/>
</dbReference>
<dbReference type="RefSeq" id="WP_095606156.1">
    <property type="nucleotide sequence ID" value="NZ_NSKE01000004.1"/>
</dbReference>
<dbReference type="GO" id="GO:0003774">
    <property type="term" value="F:cytoskeletal motor activity"/>
    <property type="evidence" value="ECO:0007669"/>
    <property type="project" value="InterPro"/>
</dbReference>
<keyword evidence="8" id="KW-0283">Flagellar rotation</keyword>
<dbReference type="PRINTS" id="PR00956">
    <property type="entry name" value="FLGMOTORFLIN"/>
</dbReference>
<dbReference type="SUPFAM" id="SSF103039">
    <property type="entry name" value="CheC-like"/>
    <property type="match status" value="1"/>
</dbReference>
<evidence type="ECO:0000256" key="3">
    <source>
        <dbReference type="ARBA" id="ARBA00009226"/>
    </source>
</evidence>
<dbReference type="PIRSF" id="PIRSF002888">
    <property type="entry name" value="FliM"/>
    <property type="match status" value="1"/>
</dbReference>
<dbReference type="Proteomes" id="UP000218831">
    <property type="component" value="Unassembled WGS sequence"/>
</dbReference>
<dbReference type="EMBL" id="NSKE01000004">
    <property type="protein sequence ID" value="PAU94615.1"/>
    <property type="molecule type" value="Genomic_DNA"/>
</dbReference>
<dbReference type="PANTHER" id="PTHR30034:SF6">
    <property type="entry name" value="YOP PROTEINS TRANSLOCATION PROTEIN Q"/>
    <property type="match status" value="1"/>
</dbReference>
<keyword evidence="6" id="KW-1003">Cell membrane</keyword>
<evidence type="ECO:0000256" key="9">
    <source>
        <dbReference type="ARBA" id="ARBA00023136"/>
    </source>
</evidence>
<evidence type="ECO:0000256" key="2">
    <source>
        <dbReference type="ARBA" id="ARBA00004202"/>
    </source>
</evidence>
<keyword evidence="7" id="KW-0145">Chemotaxis</keyword>
<dbReference type="InterPro" id="IPR028976">
    <property type="entry name" value="CheC-like_sf"/>
</dbReference>
<organism evidence="13 14">
    <name type="scientific">Fodinibius salipaludis</name>
    <dbReference type="NCBI Taxonomy" id="2032627"/>
    <lineage>
        <taxon>Bacteria</taxon>
        <taxon>Pseudomonadati</taxon>
        <taxon>Balneolota</taxon>
        <taxon>Balneolia</taxon>
        <taxon>Balneolales</taxon>
        <taxon>Balneolaceae</taxon>
        <taxon>Fodinibius</taxon>
    </lineage>
</organism>
<dbReference type="Pfam" id="PF02154">
    <property type="entry name" value="FliM"/>
    <property type="match status" value="1"/>
</dbReference>
<dbReference type="InterPro" id="IPR001543">
    <property type="entry name" value="FliN-like_C"/>
</dbReference>
<evidence type="ECO:0000256" key="1">
    <source>
        <dbReference type="ARBA" id="ARBA00004117"/>
    </source>
</evidence>
<dbReference type="GO" id="GO:0050918">
    <property type="term" value="P:positive chemotaxis"/>
    <property type="evidence" value="ECO:0007669"/>
    <property type="project" value="TreeGrafter"/>
</dbReference>
<dbReference type="Gene3D" id="2.30.330.10">
    <property type="entry name" value="SpoA-like"/>
    <property type="match status" value="1"/>
</dbReference>
<proteinExistence type="inferred from homology"/>
<evidence type="ECO:0000313" key="14">
    <source>
        <dbReference type="Proteomes" id="UP000218831"/>
    </source>
</evidence>
<dbReference type="AlphaFoldDB" id="A0A2A2GCN7"/>
<comment type="subcellular location">
    <subcellularLocation>
        <location evidence="1">Bacterial flagellum basal body</location>
    </subcellularLocation>
    <subcellularLocation>
        <location evidence="2">Cell membrane</location>
        <topology evidence="2">Peripheral membrane protein</topology>
    </subcellularLocation>
</comment>
<evidence type="ECO:0000256" key="7">
    <source>
        <dbReference type="ARBA" id="ARBA00022500"/>
    </source>
</evidence>
<keyword evidence="14" id="KW-1185">Reference proteome</keyword>
<evidence type="ECO:0000256" key="11">
    <source>
        <dbReference type="ARBA" id="ARBA00025044"/>
    </source>
</evidence>
<dbReference type="GO" id="GO:0005886">
    <property type="term" value="C:plasma membrane"/>
    <property type="evidence" value="ECO:0007669"/>
    <property type="project" value="UniProtKB-SubCell"/>
</dbReference>
<dbReference type="SUPFAM" id="SSF101801">
    <property type="entry name" value="Surface presentation of antigens (SPOA)"/>
    <property type="match status" value="1"/>
</dbReference>
<evidence type="ECO:0000313" key="13">
    <source>
        <dbReference type="EMBL" id="PAU94615.1"/>
    </source>
</evidence>
<dbReference type="Gene3D" id="3.40.1550.10">
    <property type="entry name" value="CheC-like"/>
    <property type="match status" value="1"/>
</dbReference>
<dbReference type="CDD" id="cd17908">
    <property type="entry name" value="FliM"/>
    <property type="match status" value="1"/>
</dbReference>
<gene>
    <name evidence="13" type="ORF">CK503_07420</name>
</gene>
<feature type="domain" description="Flagellar motor switch protein FliN-like C-terminal" evidence="12">
    <location>
        <begin position="233"/>
        <end position="302"/>
    </location>
</feature>
<evidence type="ECO:0000259" key="12">
    <source>
        <dbReference type="Pfam" id="PF01052"/>
    </source>
</evidence>
<dbReference type="OrthoDB" id="9806941at2"/>
<sequence length="311" mass="35236">MESPESGQQLADVKYVETYDFKQPKLFSKEIMRNLRSLHDIFARSVSRIFSSALRAKVDVSLEKIEQISSSKFINKIKSPSVIYLLSVDDSSGNIIMVMPPGFCIHLVERQSGGYGGDLSERRTLTIIEEKIISRIVRSINDEIMKAWEPYMEFEIKSSTFESKPENIHLASVDPTIVVGISVSFGDRKVNFHLSYPYSLLKEAMNNSVLKKGKKTETVELSEKQLESYKYTLSNAGVSIKPLLGETKLTVQNILDLKEGDVIPLEQRADQPLKVKVNNVHKMSAYPGVLRGRRAVKIYNMIEEINEQEVI</sequence>
<evidence type="ECO:0000256" key="8">
    <source>
        <dbReference type="ARBA" id="ARBA00022779"/>
    </source>
</evidence>
<dbReference type="InterPro" id="IPR001172">
    <property type="entry name" value="FliN_T3SS_HrcQb"/>
</dbReference>
<dbReference type="PANTHER" id="PTHR30034">
    <property type="entry name" value="FLAGELLAR MOTOR SWITCH PROTEIN FLIM"/>
    <property type="match status" value="1"/>
</dbReference>
<evidence type="ECO:0000256" key="4">
    <source>
        <dbReference type="ARBA" id="ARBA00011049"/>
    </source>
</evidence>
<name>A0A2A2GCN7_9BACT</name>
<protein>
    <recommendedName>
        <fullName evidence="5">Flagellar motor switch protein FliM</fullName>
    </recommendedName>
</protein>